<gene>
    <name evidence="1" type="ORF">BSU04_27345</name>
</gene>
<proteinExistence type="predicted"/>
<dbReference type="AlphaFoldDB" id="A0A226WVY3"/>
<protein>
    <submittedName>
        <fullName evidence="1">Mobile element protein</fullName>
    </submittedName>
</protein>
<evidence type="ECO:0000313" key="2">
    <source>
        <dbReference type="Proteomes" id="UP000214720"/>
    </source>
</evidence>
<dbReference type="EMBL" id="MTHB01000183">
    <property type="protein sequence ID" value="OXC75345.1"/>
    <property type="molecule type" value="Genomic_DNA"/>
</dbReference>
<name>A0A226WVY3_CABSO</name>
<comment type="caution">
    <text evidence="1">The sequence shown here is derived from an EMBL/GenBank/DDBJ whole genome shotgun (WGS) entry which is preliminary data.</text>
</comment>
<evidence type="ECO:0000313" key="1">
    <source>
        <dbReference type="EMBL" id="OXC75345.1"/>
    </source>
</evidence>
<sequence>MSVARIAQQHEINANLLRKWITKYLMEREKGISPASQNDGLDGGAQLAFVEEADGVCIDIRGARKDPVVADSPNAFVPVVSTTKALPPAPSVSSMTFSLHVRLANGVEFDLGKPTIDELSAVVQMLGRMPCFGSTKT</sequence>
<organism evidence="1 2">
    <name type="scientific">Caballeronia sordidicola</name>
    <name type="common">Burkholderia sordidicola</name>
    <dbReference type="NCBI Taxonomy" id="196367"/>
    <lineage>
        <taxon>Bacteria</taxon>
        <taxon>Pseudomonadati</taxon>
        <taxon>Pseudomonadota</taxon>
        <taxon>Betaproteobacteria</taxon>
        <taxon>Burkholderiales</taxon>
        <taxon>Burkholderiaceae</taxon>
        <taxon>Caballeronia</taxon>
    </lineage>
</organism>
<dbReference type="Proteomes" id="UP000214720">
    <property type="component" value="Unassembled WGS sequence"/>
</dbReference>
<reference evidence="2" key="1">
    <citation type="submission" date="2017-01" db="EMBL/GenBank/DDBJ databases">
        <title>Genome Analysis of Deinococcus marmoris KOPRI26562.</title>
        <authorList>
            <person name="Kim J.H."/>
            <person name="Oh H.-M."/>
        </authorList>
    </citation>
    <scope>NUCLEOTIDE SEQUENCE [LARGE SCALE GENOMIC DNA]</scope>
    <source>
        <strain evidence="2">PAMC 26633</strain>
    </source>
</reference>
<accession>A0A226WVY3</accession>